<dbReference type="PANTHER" id="PTHR24273">
    <property type="entry name" value="FI04643P-RELATED"/>
    <property type="match status" value="1"/>
</dbReference>
<dbReference type="SUPFAM" id="SSF63825">
    <property type="entry name" value="YWTD domain"/>
    <property type="match status" value="1"/>
</dbReference>
<organism evidence="3 4">
    <name type="scientific">Pyxidicoccus fallax</name>
    <dbReference type="NCBI Taxonomy" id="394095"/>
    <lineage>
        <taxon>Bacteria</taxon>
        <taxon>Pseudomonadati</taxon>
        <taxon>Myxococcota</taxon>
        <taxon>Myxococcia</taxon>
        <taxon>Myxococcales</taxon>
        <taxon>Cystobacterineae</taxon>
        <taxon>Myxococcaceae</taxon>
        <taxon>Pyxidicoccus</taxon>
    </lineage>
</organism>
<feature type="domain" description="HYR" evidence="2">
    <location>
        <begin position="1481"/>
        <end position="1558"/>
    </location>
</feature>
<feature type="domain" description="HYR" evidence="2">
    <location>
        <begin position="999"/>
        <end position="1080"/>
    </location>
</feature>
<dbReference type="InterPro" id="IPR030916">
    <property type="entry name" value="ELWxxDGT_rpt"/>
</dbReference>
<accession>A0A848LTT5</accession>
<dbReference type="Proteomes" id="UP000518300">
    <property type="component" value="Unassembled WGS sequence"/>
</dbReference>
<evidence type="ECO:0000313" key="4">
    <source>
        <dbReference type="Proteomes" id="UP000518300"/>
    </source>
</evidence>
<feature type="domain" description="HYR" evidence="2">
    <location>
        <begin position="917"/>
        <end position="998"/>
    </location>
</feature>
<dbReference type="EMBL" id="JABBJJ010000294">
    <property type="protein sequence ID" value="NMO21089.1"/>
    <property type="molecule type" value="Genomic_DNA"/>
</dbReference>
<proteinExistence type="predicted"/>
<gene>
    <name evidence="3" type="ORF">HG543_40505</name>
</gene>
<feature type="domain" description="HYR" evidence="2">
    <location>
        <begin position="1240"/>
        <end position="1321"/>
    </location>
</feature>
<dbReference type="Gene3D" id="2.60.40.10">
    <property type="entry name" value="Immunoglobulins"/>
    <property type="match status" value="1"/>
</dbReference>
<dbReference type="Pfam" id="PF02494">
    <property type="entry name" value="HYR"/>
    <property type="match status" value="12"/>
</dbReference>
<evidence type="ECO:0000313" key="3">
    <source>
        <dbReference type="EMBL" id="NMO21089.1"/>
    </source>
</evidence>
<feature type="domain" description="HYR" evidence="2">
    <location>
        <begin position="1798"/>
        <end position="1879"/>
    </location>
</feature>
<feature type="domain" description="HYR" evidence="2">
    <location>
        <begin position="1159"/>
        <end position="1239"/>
    </location>
</feature>
<evidence type="ECO:0000259" key="2">
    <source>
        <dbReference type="PROSITE" id="PS50825"/>
    </source>
</evidence>
<feature type="domain" description="HYR" evidence="2">
    <location>
        <begin position="1322"/>
        <end position="1399"/>
    </location>
</feature>
<dbReference type="PROSITE" id="PS50825">
    <property type="entry name" value="HYR"/>
    <property type="match status" value="10"/>
</dbReference>
<dbReference type="NCBIfam" id="TIGR04534">
    <property type="entry name" value="ELWxxDGT_rpt"/>
    <property type="match status" value="5"/>
</dbReference>
<protein>
    <submittedName>
        <fullName evidence="3">HYR domain-containing protein</fullName>
    </submittedName>
</protein>
<comment type="caution">
    <text evidence="3">The sequence shown here is derived from an EMBL/GenBank/DDBJ whole genome shotgun (WGS) entry which is preliminary data.</text>
</comment>
<sequence>MRYEGRLPGRCVLAFIVVAVAGCDGLPNSRPGEEDEAGNTASAALAAPTPPLLLDLNTQPPTASDLQPGSPTSLTAIGNTVFFAGTGHGGTELWKSDGTPEGTVLVKDIASGPGSASPQHLTAVGNTVYFVAGEVGTGVELWKSNGTPAGTVLVKDILPGSTSSSPSNLTALGSNLVLFVVSEGFSRSLWRSDGTEAGTYRLQAATRDWNPSELTAVPALGLVFFRSTDSATGTELWRSDGTVSGTFLVQDLASGTASTTPQRLIAVGDTLFFRANATNIGQEYWKSRGGRGDITLVKDVTPGFEGSTVQEQVALGGVLYFSRINGTSYELWRSDGTDAGTRTVTAAWVSSDCGLLSLRAAPLQRRLYFGVSSGSDVGCELWTSDGTAAGTAMLKDIQPGPRGSSPALMVEAGGLVYFLADDTQAGTELWKSDGTRNGTVRVKDIVPGLGSPYAQYLTAAGSRLFFQAQAGAATTQLWRSDGTDAGTLRLSNPLRLNASSAPASLVEWQGTLYFRATDGLAGQELWRSDGTTTGTRRVRDIRPGSGDSGLAVMVKAEGQLFFTASDGVTGSEPWRSDGTEEGTRMVRDVNPGSAGPLVLKMLPVGNTVYFDGYNGTYGRELWKSDGTEDGTRMVRDIGPGVSQASLSSYSTAAVDGEVYFTANDGTHGLELWRTDGSEAGTRMVRDINPGAPGSTPSMVTRANGLLFFTASDGTHGTELWRTDGTEAGTELVVDLTPGSNSSVLESLTAWNGALYFTRAQGAELWRTDGTASGTVRLLNTGYSYTASSNAPVVPMGGHLYFTAADVTHGLELWRTDGTVAGTARVADISPGPTGSRPLHLVAAGERLYFAASDGVHGHELWMTDGTAAGTVLVADVAPGAWSSSPENLTVVRNRLYFSADDLTSGVELWSIPLATSADTTPPVVTCPANVTAEATSASGAAVEYPLAVATDDVSTNVTLSYSHPRGSTFAMGTTQVTATATDEAGNVASCTFSVTVHDTTPPQLVCHADITAEVVTAQSAPVEYPPANVSDAVTPAQALAVLYSPLSGYRFPLGTTPVSMRVQDEVGNESSCTFNVTVVPGTIDLSCHATWEEANSPEGNIIHLNENYVSRTDGLPHPLTVTFDPPSGSRFPIGTTTVRADVVDSQLATGTCTFNLEVRDTTPPVLLDCGDYTSVEATSSAGAVVNVREPTWYDVASHSLTFSHSHPPDFTYPLGLTFHTITAMDAASNSATCTAWVIVQDTTPPAVTCGPDVTVEATGPDGASVTYAAPTATDAVTASPTLSASHASGSVFPVGTTGVTITARDGANNTDTCAFNVTVVEPPPPPVITCPTDVTAEATSANGATVTFPAATATGSREPVTVTYSHESGAVFPLDATTVTATARDADGRTASCEFTVTVHDTTPPSLTCPANMTVTATGGGSAEVLYTPAEASDTVSFASIFYSPLSGSRFSLGTSTVNVSATDVAGNTATCSFTVTVVPRPLALTCPNDEVIEATSPNGAVVDYGPALVTDGVGPYEVTYSQATGTGFPLGTTTVTVNALDSAGSGASCTFSVTVRDTTAPVLTCESFFPVEATSSAGAVANVPEPTWTDAASTTVEFTYSPPPGHTFPLGGTPRTVTAKDAAGNVSDACTTFVVVQDTTPPAVTCGPDVTVEATGPNGASVTYAAPTATDAVTASPTLSASHASGSVFPLGTTRVTVTAKDGANNTGTCAFNVTVVEPPPPPAITCPADATAEATSTEGATITFPAATVTGGRSPVAVTYSHESGIVFARGTTTVTATARDADGRTVTCTFSVTVSDTTAPALTCPASVDTEATSGAGAAVDFPLAVATDAGSASVVPTYSHAPGSTFPLGTTEVVATATDAAGNTVNCGFTVTVRDTTAPVLTCPADVSVVTPHKKGTDVAYPAPTAGDAVSAPVVTATPASGSEFPVGTTPVVVTATDAAGNSATCTFQVTVSTRKPVTVEEPDELEVLGCSAGAGTSAGFGWGALLLLGLVRRRGTKRS</sequence>
<dbReference type="InterPro" id="IPR013783">
    <property type="entry name" value="Ig-like_fold"/>
</dbReference>
<keyword evidence="4" id="KW-1185">Reference proteome</keyword>
<dbReference type="RefSeq" id="WP_169350288.1">
    <property type="nucleotide sequence ID" value="NZ_JABBJJ010000294.1"/>
</dbReference>
<feature type="domain" description="HYR" evidence="2">
    <location>
        <begin position="1638"/>
        <end position="1719"/>
    </location>
</feature>
<name>A0A848LTT5_9BACT</name>
<keyword evidence="1" id="KW-0677">Repeat</keyword>
<evidence type="ECO:0000256" key="1">
    <source>
        <dbReference type="ARBA" id="ARBA00022737"/>
    </source>
</evidence>
<dbReference type="PANTHER" id="PTHR24273:SF32">
    <property type="entry name" value="HYALIN"/>
    <property type="match status" value="1"/>
</dbReference>
<dbReference type="PROSITE" id="PS51257">
    <property type="entry name" value="PROKAR_LIPOPROTEIN"/>
    <property type="match status" value="1"/>
</dbReference>
<dbReference type="InterPro" id="IPR003410">
    <property type="entry name" value="HYR_dom"/>
</dbReference>
<feature type="domain" description="HYR" evidence="2">
    <location>
        <begin position="1400"/>
        <end position="1480"/>
    </location>
</feature>
<reference evidence="3 4" key="1">
    <citation type="submission" date="2020-04" db="EMBL/GenBank/DDBJ databases">
        <title>Draft genome of Pyxidicoccus fallax type strain.</title>
        <authorList>
            <person name="Whitworth D.E."/>
        </authorList>
    </citation>
    <scope>NUCLEOTIDE SEQUENCE [LARGE SCALE GENOMIC DNA]</scope>
    <source>
        <strain evidence="3 4">DSM 14698</strain>
    </source>
</reference>
<feature type="domain" description="HYR" evidence="2">
    <location>
        <begin position="1880"/>
        <end position="1958"/>
    </location>
</feature>